<dbReference type="InterPro" id="IPR021109">
    <property type="entry name" value="Peptidase_aspartic_dom_sf"/>
</dbReference>
<feature type="region of interest" description="Disordered" evidence="1">
    <location>
        <begin position="1"/>
        <end position="34"/>
    </location>
</feature>
<dbReference type="Proteomes" id="UP000198211">
    <property type="component" value="Unassembled WGS sequence"/>
</dbReference>
<evidence type="ECO:0000313" key="2">
    <source>
        <dbReference type="EMBL" id="OWZ22523.1"/>
    </source>
</evidence>
<proteinExistence type="predicted"/>
<comment type="caution">
    <text evidence="2">The sequence shown here is derived from an EMBL/GenBank/DDBJ whole genome shotgun (WGS) entry which is preliminary data.</text>
</comment>
<organism evidence="2 3">
    <name type="scientific">Phytophthora megakarya</name>
    <dbReference type="NCBI Taxonomy" id="4795"/>
    <lineage>
        <taxon>Eukaryota</taxon>
        <taxon>Sar</taxon>
        <taxon>Stramenopiles</taxon>
        <taxon>Oomycota</taxon>
        <taxon>Peronosporomycetes</taxon>
        <taxon>Peronosporales</taxon>
        <taxon>Peronosporaceae</taxon>
        <taxon>Phytophthora</taxon>
    </lineage>
</organism>
<dbReference type="EMBL" id="NBNE01000129">
    <property type="protein sequence ID" value="OWZ22523.1"/>
    <property type="molecule type" value="Genomic_DNA"/>
</dbReference>
<evidence type="ECO:0000313" key="3">
    <source>
        <dbReference type="Proteomes" id="UP000198211"/>
    </source>
</evidence>
<sequence length="217" mass="23566">MQAEFSLKHAKLHTNAPRPPQPAAKTEGPGPMNLSYESAVGQQKNKGNNVRCFPCGNRVDAGRPTGIVVTPVYNRNAVLRTAATSETESHYEVQDSMPNLVILKRVIRARFSYKHRVVVEWLLILDLDDKFHMVLGIPWLARHDPTIAWEKRTVVRFGRRGATKSDGPVSAADTPNGASKPTPETIALGVATNCFAVRRLGDNASTPGVDATSCVGG</sequence>
<gene>
    <name evidence="2" type="ORF">PHMEG_0002749</name>
</gene>
<keyword evidence="3" id="KW-1185">Reference proteome</keyword>
<evidence type="ECO:0008006" key="4">
    <source>
        <dbReference type="Google" id="ProtNLM"/>
    </source>
</evidence>
<accession>A0A225WY76</accession>
<feature type="region of interest" description="Disordered" evidence="1">
    <location>
        <begin position="160"/>
        <end position="183"/>
    </location>
</feature>
<protein>
    <recommendedName>
        <fullName evidence="4">Reverse transcriptase</fullName>
    </recommendedName>
</protein>
<dbReference type="AlphaFoldDB" id="A0A225WY76"/>
<reference evidence="3" key="1">
    <citation type="submission" date="2017-03" db="EMBL/GenBank/DDBJ databases">
        <title>Phytopthora megakarya and P. palmivora, two closely related causual agents of cacao black pod achieved similar genome size and gene model numbers by different mechanisms.</title>
        <authorList>
            <person name="Ali S."/>
            <person name="Shao J."/>
            <person name="Larry D.J."/>
            <person name="Kronmiller B."/>
            <person name="Shen D."/>
            <person name="Strem M.D."/>
            <person name="Melnick R.L."/>
            <person name="Guiltinan M.J."/>
            <person name="Tyler B.M."/>
            <person name="Meinhardt L.W."/>
            <person name="Bailey B.A."/>
        </authorList>
    </citation>
    <scope>NUCLEOTIDE SEQUENCE [LARGE SCALE GENOMIC DNA]</scope>
    <source>
        <strain evidence="3">zdho120</strain>
    </source>
</reference>
<name>A0A225WY76_9STRA</name>
<dbReference type="Gene3D" id="2.40.70.10">
    <property type="entry name" value="Acid Proteases"/>
    <property type="match status" value="1"/>
</dbReference>
<dbReference type="OrthoDB" id="129571at2759"/>
<evidence type="ECO:0000256" key="1">
    <source>
        <dbReference type="SAM" id="MobiDB-lite"/>
    </source>
</evidence>